<dbReference type="RefSeq" id="WP_141200691.1">
    <property type="nucleotide sequence ID" value="NZ_CP041186.1"/>
</dbReference>
<evidence type="ECO:0000313" key="12">
    <source>
        <dbReference type="EMBL" id="QDG54247.1"/>
    </source>
</evidence>
<name>A0A4Y6Q242_PERCE</name>
<dbReference type="EC" id="2.4.2.18" evidence="9"/>
<dbReference type="GO" id="GO:0005829">
    <property type="term" value="C:cytosol"/>
    <property type="evidence" value="ECO:0007669"/>
    <property type="project" value="TreeGrafter"/>
</dbReference>
<evidence type="ECO:0000256" key="1">
    <source>
        <dbReference type="ARBA" id="ARBA00004907"/>
    </source>
</evidence>
<dbReference type="SUPFAM" id="SSF47648">
    <property type="entry name" value="Nucleoside phosphorylase/phosphoribosyltransferase N-terminal domain"/>
    <property type="match status" value="1"/>
</dbReference>
<dbReference type="SUPFAM" id="SSF52418">
    <property type="entry name" value="Nucleoside phosphorylase/phosphoribosyltransferase catalytic domain"/>
    <property type="match status" value="1"/>
</dbReference>
<reference evidence="12 13" key="1">
    <citation type="submission" date="2019-06" db="EMBL/GenBank/DDBJ databases">
        <title>Persicimonas caeni gen. nov., sp. nov., a predatory bacterium isolated from solar saltern.</title>
        <authorList>
            <person name="Wang S."/>
        </authorList>
    </citation>
    <scope>NUCLEOTIDE SEQUENCE [LARGE SCALE GENOMIC DNA]</scope>
    <source>
        <strain evidence="12 13">YN101</strain>
    </source>
</reference>
<dbReference type="PANTHER" id="PTHR43285:SF2">
    <property type="entry name" value="ANTHRANILATE PHOSPHORIBOSYLTRANSFERASE"/>
    <property type="match status" value="1"/>
</dbReference>
<proteinExistence type="inferred from homology"/>
<protein>
    <recommendedName>
        <fullName evidence="9">Anthranilate phosphoribosyltransferase</fullName>
        <ecNumber evidence="9">2.4.2.18</ecNumber>
    </recommendedName>
</protein>
<dbReference type="InterPro" id="IPR035902">
    <property type="entry name" value="Nuc_phospho_transferase"/>
</dbReference>
<feature type="binding site" evidence="9">
    <location>
        <position position="110"/>
    </location>
    <ligand>
        <name>anthranilate</name>
        <dbReference type="ChEBI" id="CHEBI:16567"/>
        <label>1</label>
    </ligand>
</feature>
<dbReference type="GO" id="GO:0000162">
    <property type="term" value="P:L-tryptophan biosynthetic process"/>
    <property type="evidence" value="ECO:0007669"/>
    <property type="project" value="UniProtKB-UniRule"/>
</dbReference>
<feature type="binding site" evidence="9">
    <location>
        <position position="165"/>
    </location>
    <ligand>
        <name>anthranilate</name>
        <dbReference type="ChEBI" id="CHEBI:16567"/>
        <label>2</label>
    </ligand>
</feature>
<dbReference type="Pfam" id="PF00591">
    <property type="entry name" value="Glycos_transf_3"/>
    <property type="match status" value="1"/>
</dbReference>
<organism evidence="12 13">
    <name type="scientific">Persicimonas caeni</name>
    <dbReference type="NCBI Taxonomy" id="2292766"/>
    <lineage>
        <taxon>Bacteria</taxon>
        <taxon>Deltaproteobacteria</taxon>
        <taxon>Bradymonadales</taxon>
        <taxon>Bradymonadaceae</taxon>
        <taxon>Persicimonas</taxon>
    </lineage>
</organism>
<feature type="binding site" evidence="9">
    <location>
        <position position="87"/>
    </location>
    <ligand>
        <name>5-phospho-alpha-D-ribose 1-diphosphate</name>
        <dbReference type="ChEBI" id="CHEBI:58017"/>
    </ligand>
</feature>
<evidence type="ECO:0000256" key="5">
    <source>
        <dbReference type="ARBA" id="ARBA00022822"/>
    </source>
</evidence>
<dbReference type="PANTHER" id="PTHR43285">
    <property type="entry name" value="ANTHRANILATE PHOSPHORIBOSYLTRANSFERASE"/>
    <property type="match status" value="1"/>
</dbReference>
<accession>A0A5B8YE40</accession>
<dbReference type="FunFam" id="3.40.1030.10:FF:000002">
    <property type="entry name" value="Anthranilate phosphoribosyltransferase"/>
    <property type="match status" value="1"/>
</dbReference>
<keyword evidence="13" id="KW-1185">Reference proteome</keyword>
<dbReference type="Gene3D" id="1.20.970.10">
    <property type="entry name" value="Transferase, Pyrimidine Nucleoside Phosphorylase, Chain C"/>
    <property type="match status" value="1"/>
</dbReference>
<dbReference type="AlphaFoldDB" id="A0A4Y6Q242"/>
<evidence type="ECO:0000256" key="7">
    <source>
        <dbReference type="ARBA" id="ARBA00052328"/>
    </source>
</evidence>
<dbReference type="EMBL" id="CP041186">
    <property type="protein sequence ID" value="QDG54247.1"/>
    <property type="molecule type" value="Genomic_DNA"/>
</dbReference>
<feature type="binding site" evidence="9">
    <location>
        <position position="224"/>
    </location>
    <ligand>
        <name>Mg(2+)</name>
        <dbReference type="ChEBI" id="CHEBI:18420"/>
        <label>2</label>
    </ligand>
</feature>
<feature type="domain" description="Glycosyl transferase family 3 N-terminal" evidence="11">
    <location>
        <begin position="2"/>
        <end position="62"/>
    </location>
</feature>
<evidence type="ECO:0000256" key="8">
    <source>
        <dbReference type="ARBA" id="ARBA00061188"/>
    </source>
</evidence>
<dbReference type="Gene3D" id="3.40.1030.10">
    <property type="entry name" value="Nucleoside phosphorylase/phosphoribosyltransferase catalytic domain"/>
    <property type="match status" value="1"/>
</dbReference>
<dbReference type="InterPro" id="IPR000312">
    <property type="entry name" value="Glycosyl_Trfase_fam3"/>
</dbReference>
<dbReference type="GO" id="GO:0000287">
    <property type="term" value="F:magnesium ion binding"/>
    <property type="evidence" value="ECO:0007669"/>
    <property type="project" value="UniProtKB-UniRule"/>
</dbReference>
<dbReference type="Pfam" id="PF02885">
    <property type="entry name" value="Glycos_trans_3N"/>
    <property type="match status" value="1"/>
</dbReference>
<keyword evidence="3 9" id="KW-0328">Glycosyltransferase</keyword>
<feature type="binding site" evidence="9">
    <location>
        <begin position="82"/>
        <end position="83"/>
    </location>
    <ligand>
        <name>5-phospho-alpha-D-ribose 1-diphosphate</name>
        <dbReference type="ChEBI" id="CHEBI:58017"/>
    </ligand>
</feature>
<comment type="similarity">
    <text evidence="9">Belongs to the anthranilate phosphoribosyltransferase family.</text>
</comment>
<comment type="function">
    <text evidence="9">Catalyzes the transfer of the phosphoribosyl group of 5-phosphorylribose-1-pyrophosphate (PRPP) to anthranilate to yield N-(5'-phosphoribosyl)-anthranilate (PRA).</text>
</comment>
<feature type="binding site" evidence="9">
    <location>
        <begin position="107"/>
        <end position="115"/>
    </location>
    <ligand>
        <name>5-phospho-alpha-D-ribose 1-diphosphate</name>
        <dbReference type="ChEBI" id="CHEBI:58017"/>
    </ligand>
</feature>
<evidence type="ECO:0000256" key="3">
    <source>
        <dbReference type="ARBA" id="ARBA00022676"/>
    </source>
</evidence>
<dbReference type="UniPathway" id="UPA00035">
    <property type="reaction ID" value="UER00041"/>
</dbReference>
<keyword evidence="6 9" id="KW-0057">Aromatic amino acid biosynthesis</keyword>
<feature type="binding site" evidence="9">
    <location>
        <begin position="89"/>
        <end position="92"/>
    </location>
    <ligand>
        <name>5-phospho-alpha-D-ribose 1-diphosphate</name>
        <dbReference type="ChEBI" id="CHEBI:58017"/>
    </ligand>
</feature>
<evidence type="ECO:0000313" key="13">
    <source>
        <dbReference type="Proteomes" id="UP000315995"/>
    </source>
</evidence>
<dbReference type="Proteomes" id="UP000315995">
    <property type="component" value="Chromosome"/>
</dbReference>
<comment type="catalytic activity">
    <reaction evidence="7 9">
        <text>N-(5-phospho-beta-D-ribosyl)anthranilate + diphosphate = 5-phospho-alpha-D-ribose 1-diphosphate + anthranilate</text>
        <dbReference type="Rhea" id="RHEA:11768"/>
        <dbReference type="ChEBI" id="CHEBI:16567"/>
        <dbReference type="ChEBI" id="CHEBI:18277"/>
        <dbReference type="ChEBI" id="CHEBI:33019"/>
        <dbReference type="ChEBI" id="CHEBI:58017"/>
        <dbReference type="EC" id="2.4.2.18"/>
    </reaction>
</comment>
<feature type="binding site" evidence="9">
    <location>
        <position position="91"/>
    </location>
    <ligand>
        <name>Mg(2+)</name>
        <dbReference type="ChEBI" id="CHEBI:18420"/>
        <label>1</label>
    </ligand>
</feature>
<dbReference type="InterPro" id="IPR017459">
    <property type="entry name" value="Glycosyl_Trfase_fam3_N_dom"/>
</dbReference>
<keyword evidence="9" id="KW-0460">Magnesium</keyword>
<evidence type="ECO:0000256" key="6">
    <source>
        <dbReference type="ARBA" id="ARBA00023141"/>
    </source>
</evidence>
<evidence type="ECO:0000259" key="10">
    <source>
        <dbReference type="Pfam" id="PF00591"/>
    </source>
</evidence>
<feature type="binding site" evidence="9">
    <location>
        <position position="79"/>
    </location>
    <ligand>
        <name>anthranilate</name>
        <dbReference type="ChEBI" id="CHEBI:16567"/>
        <label>1</label>
    </ligand>
</feature>
<comment type="cofactor">
    <cofactor evidence="9">
        <name>Mg(2+)</name>
        <dbReference type="ChEBI" id="CHEBI:18420"/>
    </cofactor>
    <text evidence="9">Binds 2 magnesium ions per monomer.</text>
</comment>
<dbReference type="HAMAP" id="MF_00211">
    <property type="entry name" value="TrpD"/>
    <property type="match status" value="1"/>
</dbReference>
<comment type="subunit">
    <text evidence="9">Homodimer.</text>
</comment>
<keyword evidence="4 9" id="KW-0808">Transferase</keyword>
<feature type="binding site" evidence="9">
    <location>
        <position position="119"/>
    </location>
    <ligand>
        <name>5-phospho-alpha-D-ribose 1-diphosphate</name>
        <dbReference type="ChEBI" id="CHEBI:58017"/>
    </ligand>
</feature>
<evidence type="ECO:0000256" key="9">
    <source>
        <dbReference type="HAMAP-Rule" id="MF_00211"/>
    </source>
</evidence>
<keyword evidence="2 9" id="KW-0028">Amino-acid biosynthesis</keyword>
<evidence type="ECO:0000256" key="4">
    <source>
        <dbReference type="ARBA" id="ARBA00022679"/>
    </source>
</evidence>
<comment type="pathway">
    <text evidence="1 9">Amino-acid biosynthesis; L-tryptophan biosynthesis; L-tryptophan from chorismate: step 2/5.</text>
</comment>
<dbReference type="OrthoDB" id="9806430at2"/>
<sequence length="336" mass="35590">MKETLEQICSGNDLTQQQAFDTFTRLLAGELSEVEITSLVIALKAKGEAPHEIAGAAQALRQGAAEFPRPDYAFVDTCGTGGDGAGTVNISTAVALVCAGLGMPVAKHGNRSVSSKCGSADVLEQLGVRLDAEPEAARRCLDETGICFLYAPKYHAGVRFAMPVRRALRTRTIFNLLGPLVNPSRPAVQLMGVYDPKLCVPIAETLRLLGCERAMVVHGSGLDEVAVHGTTKAALLRDGHVRELEICPEEAGLERHTLDELAGGEPEENAAHLRRLLSGDGPRAHNAAVAMNAGALAWISGRAETLADGAEQALAVLRSGELIDRFERFAEVSHGA</sequence>
<keyword evidence="9" id="KW-0479">Metal-binding</keyword>
<dbReference type="GO" id="GO:0004048">
    <property type="term" value="F:anthranilate phosphoribosyltransferase activity"/>
    <property type="evidence" value="ECO:0007669"/>
    <property type="project" value="UniProtKB-UniRule"/>
</dbReference>
<keyword evidence="5 9" id="KW-0822">Tryptophan biosynthesis</keyword>
<comment type="similarity">
    <text evidence="8">In the C-terminal section; belongs to the anthranilate phosphoribosyltransferase family.</text>
</comment>
<feature type="binding site" evidence="9">
    <location>
        <position position="79"/>
    </location>
    <ligand>
        <name>5-phospho-alpha-D-ribose 1-diphosphate</name>
        <dbReference type="ChEBI" id="CHEBI:58017"/>
    </ligand>
</feature>
<accession>A0A4Y6Q242</accession>
<gene>
    <name evidence="9 12" type="primary">trpD</name>
    <name evidence="12" type="ORF">FIV42_26935</name>
</gene>
<feature type="domain" description="Glycosyl transferase family 3" evidence="10">
    <location>
        <begin position="73"/>
        <end position="321"/>
    </location>
</feature>
<dbReference type="InterPro" id="IPR036320">
    <property type="entry name" value="Glycosyl_Trfase_fam3_N_dom_sf"/>
</dbReference>
<evidence type="ECO:0000256" key="2">
    <source>
        <dbReference type="ARBA" id="ARBA00022605"/>
    </source>
</evidence>
<dbReference type="InterPro" id="IPR005940">
    <property type="entry name" value="Anthranilate_Pribosyl_Tfrase"/>
</dbReference>
<feature type="binding site" evidence="9">
    <location>
        <position position="224"/>
    </location>
    <ligand>
        <name>Mg(2+)</name>
        <dbReference type="ChEBI" id="CHEBI:18420"/>
        <label>1</label>
    </ligand>
</feature>
<feature type="binding site" evidence="9">
    <location>
        <position position="223"/>
    </location>
    <ligand>
        <name>Mg(2+)</name>
        <dbReference type="ChEBI" id="CHEBI:18420"/>
        <label>2</label>
    </ligand>
</feature>
<comment type="caution">
    <text evidence="9">Lacks conserved residue(s) required for the propagation of feature annotation.</text>
</comment>
<evidence type="ECO:0000259" key="11">
    <source>
        <dbReference type="Pfam" id="PF02885"/>
    </source>
</evidence>
<dbReference type="NCBIfam" id="TIGR01245">
    <property type="entry name" value="trpD"/>
    <property type="match status" value="1"/>
</dbReference>